<gene>
    <name evidence="5" type="ordered locus">Acear_1048</name>
</gene>
<dbReference type="InterPro" id="IPR008599">
    <property type="entry name" value="Diacid_rec"/>
</dbReference>
<evidence type="ECO:0000256" key="1">
    <source>
        <dbReference type="ARBA" id="ARBA00006754"/>
    </source>
</evidence>
<dbReference type="Proteomes" id="UP000001661">
    <property type="component" value="Chromosome"/>
</dbReference>
<feature type="domain" description="PucR C-terminal helix-turn-helix" evidence="3">
    <location>
        <begin position="334"/>
        <end position="389"/>
    </location>
</feature>
<dbReference type="Pfam" id="PF05651">
    <property type="entry name" value="Diacid_rec"/>
    <property type="match status" value="1"/>
</dbReference>
<evidence type="ECO:0000259" key="2">
    <source>
        <dbReference type="Pfam" id="PF05651"/>
    </source>
</evidence>
<comment type="similarity">
    <text evidence="1">Belongs to the CdaR family.</text>
</comment>
<dbReference type="InterPro" id="IPR051448">
    <property type="entry name" value="CdaR-like_regulators"/>
</dbReference>
<dbReference type="Gene3D" id="1.10.10.2840">
    <property type="entry name" value="PucR C-terminal helix-turn-helix domain"/>
    <property type="match status" value="1"/>
</dbReference>
<dbReference type="HOGENOM" id="CLU_043769_1_1_9"/>
<protein>
    <submittedName>
        <fullName evidence="5">Transcriptional regulator, CdaR</fullName>
    </submittedName>
</protein>
<reference evidence="5 6" key="1">
    <citation type="journal article" date="2010" name="Stand. Genomic Sci.">
        <title>Complete genome sequence of Acetohalobium arabaticum type strain (Z-7288).</title>
        <authorList>
            <person name="Sikorski J."/>
            <person name="Lapidus A."/>
            <person name="Chertkov O."/>
            <person name="Lucas S."/>
            <person name="Copeland A."/>
            <person name="Glavina Del Rio T."/>
            <person name="Nolan M."/>
            <person name="Tice H."/>
            <person name="Cheng J.F."/>
            <person name="Han C."/>
            <person name="Brambilla E."/>
            <person name="Pitluck S."/>
            <person name="Liolios K."/>
            <person name="Ivanova N."/>
            <person name="Mavromatis K."/>
            <person name="Mikhailova N."/>
            <person name="Pati A."/>
            <person name="Bruce D."/>
            <person name="Detter C."/>
            <person name="Tapia R."/>
            <person name="Goodwin L."/>
            <person name="Chen A."/>
            <person name="Palaniappan K."/>
            <person name="Land M."/>
            <person name="Hauser L."/>
            <person name="Chang Y.J."/>
            <person name="Jeffries C.D."/>
            <person name="Rohde M."/>
            <person name="Goker M."/>
            <person name="Spring S."/>
            <person name="Woyke T."/>
            <person name="Bristow J."/>
            <person name="Eisen J.A."/>
            <person name="Markowitz V."/>
            <person name="Hugenholtz P."/>
            <person name="Kyrpides N.C."/>
            <person name="Klenk H.P."/>
        </authorList>
    </citation>
    <scope>NUCLEOTIDE SEQUENCE [LARGE SCALE GENOMIC DNA]</scope>
    <source>
        <strain evidence="6">ATCC 49924 / DSM 5501 / Z-7288</strain>
    </source>
</reference>
<dbReference type="Pfam" id="PF13556">
    <property type="entry name" value="HTH_30"/>
    <property type="match status" value="1"/>
</dbReference>
<dbReference type="eggNOG" id="COG3835">
    <property type="taxonomic scope" value="Bacteria"/>
</dbReference>
<feature type="domain" description="Putative sugar diacid recognition" evidence="2">
    <location>
        <begin position="9"/>
        <end position="142"/>
    </location>
</feature>
<dbReference type="KEGG" id="aar:Acear_1048"/>
<sequence length="397" mass="45521">MENIPEINLTSDLAQKIVDRTMEILNYNINIRDYNGRIIASGNQKRIDTISEMAAQAIKEEEVLTVSKQKAEGDSGMEPGIQLPIYFNGKIMGAVDITGEPKRIEKYGGLVKMTVELMLQQAFYLKKLQLEEQAEEHFIKELLNKNSELSNANIQDRAQVMGYDQRRSYLVAILELTNLWDKLLENVGDTSSMKLQQYKIKIQEGIQELFYNQSSVKVFHLDGERFIILKCEANDDLKNKEDLLELGTNLVGKLDKRFNFDCKLGIGKINQGLRGIRKSFEEGLEALDLGIRFYPTKQVHYSGNLIQERIVENLAPEVRQDLAEIFPLDDQYQQSLEVYFASNLNVSKTANKLCLHRNSVMYRLNRITEITGFDPRDSEDMVNLKLALLCYKLESSN</sequence>
<dbReference type="Pfam" id="PF17853">
    <property type="entry name" value="GGDEF_2"/>
    <property type="match status" value="1"/>
</dbReference>
<dbReference type="AlphaFoldDB" id="D9QPY3"/>
<accession>D9QPY3</accession>
<evidence type="ECO:0000313" key="5">
    <source>
        <dbReference type="EMBL" id="ADL12574.1"/>
    </source>
</evidence>
<dbReference type="RefSeq" id="WP_013278020.1">
    <property type="nucleotide sequence ID" value="NC_014378.1"/>
</dbReference>
<dbReference type="OrthoDB" id="212459at2"/>
<evidence type="ECO:0000259" key="4">
    <source>
        <dbReference type="Pfam" id="PF17853"/>
    </source>
</evidence>
<proteinExistence type="inferred from homology"/>
<evidence type="ECO:0000259" key="3">
    <source>
        <dbReference type="Pfam" id="PF13556"/>
    </source>
</evidence>
<organism evidence="5 6">
    <name type="scientific">Acetohalobium arabaticum (strain ATCC 49924 / DSM 5501 / Z-7288)</name>
    <dbReference type="NCBI Taxonomy" id="574087"/>
    <lineage>
        <taxon>Bacteria</taxon>
        <taxon>Bacillati</taxon>
        <taxon>Bacillota</taxon>
        <taxon>Clostridia</taxon>
        <taxon>Halanaerobiales</taxon>
        <taxon>Halobacteroidaceae</taxon>
        <taxon>Acetohalobium</taxon>
    </lineage>
</organism>
<dbReference type="InterPro" id="IPR042070">
    <property type="entry name" value="PucR_C-HTH_sf"/>
</dbReference>
<dbReference type="InterPro" id="IPR025736">
    <property type="entry name" value="PucR_C-HTH_dom"/>
</dbReference>
<keyword evidence="6" id="KW-1185">Reference proteome</keyword>
<dbReference type="InterPro" id="IPR041522">
    <property type="entry name" value="CdaR_GGDEF"/>
</dbReference>
<name>D9QPY3_ACEAZ</name>
<dbReference type="EMBL" id="CP002105">
    <property type="protein sequence ID" value="ADL12574.1"/>
    <property type="molecule type" value="Genomic_DNA"/>
</dbReference>
<dbReference type="PANTHER" id="PTHR33744">
    <property type="entry name" value="CARBOHYDRATE DIACID REGULATOR"/>
    <property type="match status" value="1"/>
</dbReference>
<feature type="domain" description="CdaR GGDEF-like" evidence="4">
    <location>
        <begin position="150"/>
        <end position="289"/>
    </location>
</feature>
<evidence type="ECO:0000313" key="6">
    <source>
        <dbReference type="Proteomes" id="UP000001661"/>
    </source>
</evidence>
<dbReference type="PANTHER" id="PTHR33744:SF15">
    <property type="entry name" value="CARBOHYDRATE DIACID REGULATOR"/>
    <property type="match status" value="1"/>
</dbReference>
<dbReference type="STRING" id="574087.Acear_1048"/>